<feature type="region of interest" description="Disordered" evidence="7">
    <location>
        <begin position="299"/>
        <end position="453"/>
    </location>
</feature>
<dbReference type="EC" id="2.7.11.1" evidence="1"/>
<reference evidence="10 11" key="1">
    <citation type="submission" date="2019-06" db="EMBL/GenBank/DDBJ databases">
        <title>Draft genome of Streptomyces sedi sp. JCM16909.</title>
        <authorList>
            <person name="Klykleung N."/>
            <person name="Tanasupawat S."/>
            <person name="Kudo T."/>
            <person name="Yuki M."/>
            <person name="Ohkuma M."/>
        </authorList>
    </citation>
    <scope>NUCLEOTIDE SEQUENCE [LARGE SCALE GENOMIC DNA]</scope>
    <source>
        <strain evidence="10 11">JCM 16909</strain>
    </source>
</reference>
<dbReference type="PROSITE" id="PS00108">
    <property type="entry name" value="PROTEIN_KINASE_ST"/>
    <property type="match status" value="1"/>
</dbReference>
<evidence type="ECO:0000256" key="1">
    <source>
        <dbReference type="ARBA" id="ARBA00012513"/>
    </source>
</evidence>
<evidence type="ECO:0000256" key="7">
    <source>
        <dbReference type="SAM" id="MobiDB-lite"/>
    </source>
</evidence>
<feature type="compositionally biased region" description="Basic and acidic residues" evidence="7">
    <location>
        <begin position="436"/>
        <end position="446"/>
    </location>
</feature>
<dbReference type="Gene3D" id="1.10.510.10">
    <property type="entry name" value="Transferase(Phosphotransferase) domain 1"/>
    <property type="match status" value="1"/>
</dbReference>
<keyword evidence="4" id="KW-0547">Nucleotide-binding</keyword>
<feature type="transmembrane region" description="Helical" evidence="8">
    <location>
        <begin position="275"/>
        <end position="295"/>
    </location>
</feature>
<evidence type="ECO:0000256" key="2">
    <source>
        <dbReference type="ARBA" id="ARBA00022527"/>
    </source>
</evidence>
<evidence type="ECO:0000313" key="11">
    <source>
        <dbReference type="Proteomes" id="UP000311713"/>
    </source>
</evidence>
<keyword evidence="8" id="KW-0472">Membrane</keyword>
<keyword evidence="6" id="KW-0067">ATP-binding</keyword>
<dbReference type="PANTHER" id="PTHR43289">
    <property type="entry name" value="MITOGEN-ACTIVATED PROTEIN KINASE KINASE KINASE 20-RELATED"/>
    <property type="match status" value="1"/>
</dbReference>
<keyword evidence="11" id="KW-1185">Reference proteome</keyword>
<name>A0A5C4UZP5_9ACTN</name>
<feature type="compositionally biased region" description="Acidic residues" evidence="7">
    <location>
        <begin position="365"/>
        <end position="387"/>
    </location>
</feature>
<dbReference type="AlphaFoldDB" id="A0A5C4UZP5"/>
<evidence type="ECO:0000259" key="9">
    <source>
        <dbReference type="PROSITE" id="PS50011"/>
    </source>
</evidence>
<dbReference type="InterPro" id="IPR008271">
    <property type="entry name" value="Ser/Thr_kinase_AS"/>
</dbReference>
<feature type="domain" description="Protein kinase" evidence="9">
    <location>
        <begin position="1"/>
        <end position="244"/>
    </location>
</feature>
<dbReference type="SMART" id="SM00220">
    <property type="entry name" value="S_TKc"/>
    <property type="match status" value="1"/>
</dbReference>
<dbReference type="PANTHER" id="PTHR43289:SF6">
    <property type="entry name" value="SERINE_THREONINE-PROTEIN KINASE NEKL-3"/>
    <property type="match status" value="1"/>
</dbReference>
<keyword evidence="3" id="KW-0808">Transferase</keyword>
<protein>
    <recommendedName>
        <fullName evidence="1">non-specific serine/threonine protein kinase</fullName>
        <ecNumber evidence="1">2.7.11.1</ecNumber>
    </recommendedName>
</protein>
<keyword evidence="5 10" id="KW-0418">Kinase</keyword>
<evidence type="ECO:0000256" key="6">
    <source>
        <dbReference type="ARBA" id="ARBA00022840"/>
    </source>
</evidence>
<evidence type="ECO:0000256" key="3">
    <source>
        <dbReference type="ARBA" id="ARBA00022679"/>
    </source>
</evidence>
<dbReference type="Pfam" id="PF00069">
    <property type="entry name" value="Pkinase"/>
    <property type="match status" value="1"/>
</dbReference>
<dbReference type="OrthoDB" id="9762169at2"/>
<feature type="compositionally biased region" description="Polar residues" evidence="7">
    <location>
        <begin position="423"/>
        <end position="433"/>
    </location>
</feature>
<feature type="compositionally biased region" description="Acidic residues" evidence="7">
    <location>
        <begin position="331"/>
        <end position="351"/>
    </location>
</feature>
<dbReference type="GO" id="GO:0004674">
    <property type="term" value="F:protein serine/threonine kinase activity"/>
    <property type="evidence" value="ECO:0007669"/>
    <property type="project" value="UniProtKB-KW"/>
</dbReference>
<dbReference type="SUPFAM" id="SSF56112">
    <property type="entry name" value="Protein kinase-like (PK-like)"/>
    <property type="match status" value="1"/>
</dbReference>
<organism evidence="10 11">
    <name type="scientific">Streptomyces sedi</name>
    <dbReference type="NCBI Taxonomy" id="555059"/>
    <lineage>
        <taxon>Bacteria</taxon>
        <taxon>Bacillati</taxon>
        <taxon>Actinomycetota</taxon>
        <taxon>Actinomycetes</taxon>
        <taxon>Kitasatosporales</taxon>
        <taxon>Streptomycetaceae</taxon>
        <taxon>Streptomyces</taxon>
    </lineage>
</organism>
<keyword evidence="8" id="KW-0812">Transmembrane</keyword>
<sequence>MGTVWRARDEVTGREVAVKEPRLPASVAPERQRRAFARMRREAAAAARIGHPGVITLHDLVFEEGRPWLVMELVRGGSLEDLLDRGPIPRAEAARIGLGVLEALVAAHEAGVLHRDVKPGNVLLGAYGRVVLTDFGIAAVEGEQALTDTGAFVGSPEFVAPELALGEKPGPEADLWSLGVLLYLATEGVSPFRREQLAATIQAVISAPPRPPERVDDALGDLMLRLLSKRPGARPEPDEIRRVLRREAAGAPGPKAPPGVAARLRRLRLGRRGRWVAGGAVAAALLAAAVLLVPWPGEDGDTTAGGDGVEERTESAAGAGADEGENGRAPEDEDEERAADEGSEEENDGGQDEGPAERERGGADEGADDPSDPTEDSTDPGDPEGLDDSGPPQEVAPPAQWDAIEEPALAMTLSLPPGYVREQNPSSERQVSYRSPDGRHSVDLWHHPGFTSPPLTEAEHQVAAYRADANYASVDGEAWATDFQSGGDAAELRVVTTSATRPHEGPAERRSLHFGGPTAGSHWQVQVTTLGSEGEAATAGDRLYTGLLADLAFRP</sequence>
<dbReference type="GO" id="GO:0005524">
    <property type="term" value="F:ATP binding"/>
    <property type="evidence" value="ECO:0007669"/>
    <property type="project" value="UniProtKB-KW"/>
</dbReference>
<accession>A0A5C4UZP5</accession>
<dbReference type="CDD" id="cd14014">
    <property type="entry name" value="STKc_PknB_like"/>
    <property type="match status" value="1"/>
</dbReference>
<evidence type="ECO:0000313" key="10">
    <source>
        <dbReference type="EMBL" id="TNM29181.1"/>
    </source>
</evidence>
<proteinExistence type="predicted"/>
<dbReference type="InterPro" id="IPR000719">
    <property type="entry name" value="Prot_kinase_dom"/>
</dbReference>
<keyword evidence="2 10" id="KW-0723">Serine/threonine-protein kinase</keyword>
<comment type="caution">
    <text evidence="10">The sequence shown here is derived from an EMBL/GenBank/DDBJ whole genome shotgun (WGS) entry which is preliminary data.</text>
</comment>
<dbReference type="EMBL" id="VDGT01000011">
    <property type="protein sequence ID" value="TNM29181.1"/>
    <property type="molecule type" value="Genomic_DNA"/>
</dbReference>
<evidence type="ECO:0000256" key="5">
    <source>
        <dbReference type="ARBA" id="ARBA00022777"/>
    </source>
</evidence>
<dbReference type="Proteomes" id="UP000311713">
    <property type="component" value="Unassembled WGS sequence"/>
</dbReference>
<evidence type="ECO:0000256" key="4">
    <source>
        <dbReference type="ARBA" id="ARBA00022741"/>
    </source>
</evidence>
<dbReference type="PROSITE" id="PS50011">
    <property type="entry name" value="PROTEIN_KINASE_DOM"/>
    <property type="match status" value="1"/>
</dbReference>
<keyword evidence="8" id="KW-1133">Transmembrane helix</keyword>
<evidence type="ECO:0000256" key="8">
    <source>
        <dbReference type="SAM" id="Phobius"/>
    </source>
</evidence>
<dbReference type="InterPro" id="IPR011009">
    <property type="entry name" value="Kinase-like_dom_sf"/>
</dbReference>
<gene>
    <name evidence="10" type="ORF">FH715_16065</name>
</gene>